<gene>
    <name evidence="1" type="ORF">HOLleu_34813</name>
</gene>
<proteinExistence type="predicted"/>
<dbReference type="AlphaFoldDB" id="A0A9Q1BGI0"/>
<name>A0A9Q1BGI0_HOLLE</name>
<accession>A0A9Q1BGI0</accession>
<dbReference type="EMBL" id="JAIZAY010000018">
    <property type="protein sequence ID" value="KAJ8024798.1"/>
    <property type="molecule type" value="Genomic_DNA"/>
</dbReference>
<organism evidence="1 2">
    <name type="scientific">Holothuria leucospilota</name>
    <name type="common">Black long sea cucumber</name>
    <name type="synonym">Mertensiothuria leucospilota</name>
    <dbReference type="NCBI Taxonomy" id="206669"/>
    <lineage>
        <taxon>Eukaryota</taxon>
        <taxon>Metazoa</taxon>
        <taxon>Echinodermata</taxon>
        <taxon>Eleutherozoa</taxon>
        <taxon>Echinozoa</taxon>
        <taxon>Holothuroidea</taxon>
        <taxon>Aspidochirotacea</taxon>
        <taxon>Aspidochirotida</taxon>
        <taxon>Holothuriidae</taxon>
        <taxon>Holothuria</taxon>
    </lineage>
</organism>
<comment type="caution">
    <text evidence="1">The sequence shown here is derived from an EMBL/GenBank/DDBJ whole genome shotgun (WGS) entry which is preliminary data.</text>
</comment>
<reference evidence="1" key="1">
    <citation type="submission" date="2021-10" db="EMBL/GenBank/DDBJ databases">
        <title>Tropical sea cucumber genome reveals ecological adaptation and Cuvierian tubules defense mechanism.</title>
        <authorList>
            <person name="Chen T."/>
        </authorList>
    </citation>
    <scope>NUCLEOTIDE SEQUENCE</scope>
    <source>
        <strain evidence="1">Nanhai2018</strain>
        <tissue evidence="1">Muscle</tissue>
    </source>
</reference>
<evidence type="ECO:0000313" key="2">
    <source>
        <dbReference type="Proteomes" id="UP001152320"/>
    </source>
</evidence>
<protein>
    <submittedName>
        <fullName evidence="1">Uncharacterized protein</fullName>
    </submittedName>
</protein>
<evidence type="ECO:0000313" key="1">
    <source>
        <dbReference type="EMBL" id="KAJ8024798.1"/>
    </source>
</evidence>
<dbReference type="Proteomes" id="UP001152320">
    <property type="component" value="Chromosome 18"/>
</dbReference>
<sequence>MSRWYLQFWVEVKGHLGSPEVKRSKPCKHNISRRVTVRDLILTMWTAHNE</sequence>
<keyword evidence="2" id="KW-1185">Reference proteome</keyword>